<gene>
    <name evidence="1" type="ORF">DC083_04340</name>
</gene>
<protein>
    <submittedName>
        <fullName evidence="1">Uncharacterized protein</fullName>
    </submittedName>
</protein>
<sequence length="63" mass="7323">MQNHTELKSMYSKFGLRKMVLNNTCKMPDRMASLLITADAPAFKQAYFEPILLYNCLIDLKNH</sequence>
<comment type="caution">
    <text evidence="1">The sequence shown here is derived from an EMBL/GenBank/DDBJ whole genome shotgun (WGS) entry which is preliminary data.</text>
</comment>
<evidence type="ECO:0000313" key="1">
    <source>
        <dbReference type="EMBL" id="PWD81133.1"/>
    </source>
</evidence>
<keyword evidence="2" id="KW-1185">Reference proteome</keyword>
<dbReference type="AlphaFoldDB" id="A0A2U2AEQ3"/>
<organism evidence="1 2">
    <name type="scientific">Ignatzschineria ureiclastica</name>
    <dbReference type="NCBI Taxonomy" id="472582"/>
    <lineage>
        <taxon>Bacteria</taxon>
        <taxon>Pseudomonadati</taxon>
        <taxon>Pseudomonadota</taxon>
        <taxon>Gammaproteobacteria</taxon>
        <taxon>Cardiobacteriales</taxon>
        <taxon>Ignatzschineriaceae</taxon>
        <taxon>Ignatzschineria</taxon>
    </lineage>
</organism>
<evidence type="ECO:0000313" key="2">
    <source>
        <dbReference type="Proteomes" id="UP000245020"/>
    </source>
</evidence>
<reference evidence="2" key="1">
    <citation type="submission" date="2018-05" db="EMBL/GenBank/DDBJ databases">
        <title>Ignatzschineria dubaiensis sp. nov., isolated from necrotic foot tissues of dromedaries (Camelus dromedarius) and associated maggots in Dubai, United Arab Emirates.</title>
        <authorList>
            <person name="Tsang C.C."/>
            <person name="Tang J.Y.M."/>
            <person name="Fong J.Y.H."/>
            <person name="Kinne J."/>
            <person name="Lee H.H."/>
            <person name="Joseph M."/>
            <person name="Jose S."/>
            <person name="Schuster R.K."/>
            <person name="Tang Y."/>
            <person name="Sivakumar S."/>
            <person name="Chen J.H.K."/>
            <person name="Teng J.L.L."/>
            <person name="Lau S.K.P."/>
            <person name="Wernery U."/>
            <person name="Woo P.C.Y."/>
        </authorList>
    </citation>
    <scope>NUCLEOTIDE SEQUENCE [LARGE SCALE GENOMIC DNA]</scope>
    <source>
        <strain evidence="2">KCTC 22644</strain>
    </source>
</reference>
<dbReference type="Proteomes" id="UP000245020">
    <property type="component" value="Unassembled WGS sequence"/>
</dbReference>
<dbReference type="EMBL" id="QEWQ01000003">
    <property type="protein sequence ID" value="PWD81133.1"/>
    <property type="molecule type" value="Genomic_DNA"/>
</dbReference>
<name>A0A2U2AEQ3_9GAMM</name>
<proteinExistence type="predicted"/>
<accession>A0A2U2AEQ3</accession>